<reference evidence="2 3" key="1">
    <citation type="submission" date="2017-07" db="EMBL/GenBank/DDBJ databases">
        <title>Genome sequence of the Sordaria macrospora wild type strain R19027.</title>
        <authorList>
            <person name="Nowrousian M."/>
            <person name="Teichert I."/>
            <person name="Kueck U."/>
        </authorList>
    </citation>
    <scope>NUCLEOTIDE SEQUENCE [LARGE SCALE GENOMIC DNA]</scope>
    <source>
        <strain evidence="2 3">R19027</strain>
        <tissue evidence="2">Mycelium</tissue>
    </source>
</reference>
<organism evidence="2 3">
    <name type="scientific">Sordaria macrospora</name>
    <dbReference type="NCBI Taxonomy" id="5147"/>
    <lineage>
        <taxon>Eukaryota</taxon>
        <taxon>Fungi</taxon>
        <taxon>Dikarya</taxon>
        <taxon>Ascomycota</taxon>
        <taxon>Pezizomycotina</taxon>
        <taxon>Sordariomycetes</taxon>
        <taxon>Sordariomycetidae</taxon>
        <taxon>Sordariales</taxon>
        <taxon>Sordariaceae</taxon>
        <taxon>Sordaria</taxon>
    </lineage>
</organism>
<feature type="signal peptide" evidence="1">
    <location>
        <begin position="1"/>
        <end position="21"/>
    </location>
</feature>
<dbReference type="AlphaFoldDB" id="A0A8S8ZVX2"/>
<feature type="chain" id="PRO_5035729599" evidence="1">
    <location>
        <begin position="22"/>
        <end position="75"/>
    </location>
</feature>
<evidence type="ECO:0000256" key="1">
    <source>
        <dbReference type="SAM" id="SignalP"/>
    </source>
</evidence>
<dbReference type="Proteomes" id="UP000433876">
    <property type="component" value="Unassembled WGS sequence"/>
</dbReference>
<accession>A0A8S8ZVX2</accession>
<protein>
    <submittedName>
        <fullName evidence="2">Uncharacterized protein</fullName>
    </submittedName>
</protein>
<proteinExistence type="predicted"/>
<sequence length="75" mass="7815">MKFTTTLTLLLTSLANLGAMAAPAAEPAAAAGDVAALLLEERAGKCPQFCSCSKGKCYCQYCYGPTCNQWVDGTC</sequence>
<keyword evidence="1" id="KW-0732">Signal</keyword>
<gene>
    <name evidence="2" type="ORF">SMACR_03951</name>
</gene>
<evidence type="ECO:0000313" key="3">
    <source>
        <dbReference type="Proteomes" id="UP000433876"/>
    </source>
</evidence>
<evidence type="ECO:0000313" key="2">
    <source>
        <dbReference type="EMBL" id="KAA8634997.1"/>
    </source>
</evidence>
<dbReference type="EMBL" id="NMPR01000016">
    <property type="protein sequence ID" value="KAA8634997.1"/>
    <property type="molecule type" value="Genomic_DNA"/>
</dbReference>
<comment type="caution">
    <text evidence="2">The sequence shown here is derived from an EMBL/GenBank/DDBJ whole genome shotgun (WGS) entry which is preliminary data.</text>
</comment>
<name>A0A8S8ZVX2_SORMA</name>